<organism evidence="3 4">
    <name type="scientific">Crocosphaera watsonii WH 0003</name>
    <dbReference type="NCBI Taxonomy" id="423471"/>
    <lineage>
        <taxon>Bacteria</taxon>
        <taxon>Bacillati</taxon>
        <taxon>Cyanobacteriota</taxon>
        <taxon>Cyanophyceae</taxon>
        <taxon>Oscillatoriophycideae</taxon>
        <taxon>Chroococcales</taxon>
        <taxon>Aphanothecaceae</taxon>
        <taxon>Crocosphaera</taxon>
    </lineage>
</organism>
<accession>G5J8L0</accession>
<protein>
    <recommendedName>
        <fullName evidence="2">Antitoxin</fullName>
    </recommendedName>
</protein>
<comment type="function">
    <text evidence="2">Antitoxin component of a type II toxin-antitoxin (TA) system.</text>
</comment>
<dbReference type="PATRIC" id="fig|423471.3.peg.3552"/>
<name>G5J8L0_CROWT</name>
<dbReference type="AlphaFoldDB" id="G5J8L0"/>
<reference evidence="3 4" key="1">
    <citation type="journal article" date="2011" name="Front. Microbiol.">
        <title>Two Strains of Crocosphaera watsonii with Highly Conserved Genomes are Distinguished by Strain-Specific Features.</title>
        <authorList>
            <person name="Bench S.R."/>
            <person name="Ilikchyan I.N."/>
            <person name="Tripp H.J."/>
            <person name="Zehr J.P."/>
        </authorList>
    </citation>
    <scope>NUCLEOTIDE SEQUENCE [LARGE SCALE GENOMIC DNA]</scope>
    <source>
        <strain evidence="3 4">WH 0003</strain>
    </source>
</reference>
<sequence>MEIINIHQAKTQLSQLLLRVQQGEKIIIANRGKPVALLSQYQEDKQPKRLPGRLRGQFTVPDNFNEPDEELISLFEGEED</sequence>
<dbReference type="SUPFAM" id="SSF143120">
    <property type="entry name" value="YefM-like"/>
    <property type="match status" value="1"/>
</dbReference>
<comment type="caution">
    <text evidence="3">The sequence shown here is derived from an EMBL/GenBank/DDBJ whole genome shotgun (WGS) entry which is preliminary data.</text>
</comment>
<dbReference type="Pfam" id="PF02604">
    <property type="entry name" value="PhdYeFM_antitox"/>
    <property type="match status" value="1"/>
</dbReference>
<evidence type="ECO:0000313" key="3">
    <source>
        <dbReference type="EMBL" id="EHJ11463.1"/>
    </source>
</evidence>
<dbReference type="GeneID" id="88767285"/>
<dbReference type="InterPro" id="IPR051416">
    <property type="entry name" value="phD-YefM_TA_antitoxins"/>
</dbReference>
<proteinExistence type="inferred from homology"/>
<dbReference type="InterPro" id="IPR006442">
    <property type="entry name" value="Antitoxin_Phd/YefM"/>
</dbReference>
<dbReference type="PANTHER" id="PTHR35377">
    <property type="entry name" value="ANTITOXIN VAPB49-RELATED-RELATED"/>
    <property type="match status" value="1"/>
</dbReference>
<dbReference type="PANTHER" id="PTHR35377:SF4">
    <property type="entry name" value="PREVENT-HOST-DEATH FAMILY PROTEIN"/>
    <property type="match status" value="1"/>
</dbReference>
<dbReference type="NCBIfam" id="TIGR01552">
    <property type="entry name" value="phd_fam"/>
    <property type="match status" value="1"/>
</dbReference>
<dbReference type="EMBL" id="AESD01000567">
    <property type="protein sequence ID" value="EHJ11463.1"/>
    <property type="molecule type" value="Genomic_DNA"/>
</dbReference>
<gene>
    <name evidence="3" type="ORF">CWATWH0003_3788</name>
</gene>
<evidence type="ECO:0000313" key="4">
    <source>
        <dbReference type="Proteomes" id="UP000003477"/>
    </source>
</evidence>
<dbReference type="RefSeq" id="WP_007311776.1">
    <property type="nucleotide sequence ID" value="NZ_AESD01000567.1"/>
</dbReference>
<dbReference type="Gene3D" id="3.40.1620.10">
    <property type="entry name" value="YefM-like domain"/>
    <property type="match status" value="1"/>
</dbReference>
<dbReference type="Proteomes" id="UP000003477">
    <property type="component" value="Unassembled WGS sequence"/>
</dbReference>
<evidence type="ECO:0000256" key="2">
    <source>
        <dbReference type="RuleBase" id="RU362080"/>
    </source>
</evidence>
<dbReference type="InterPro" id="IPR036165">
    <property type="entry name" value="YefM-like_sf"/>
</dbReference>
<comment type="similarity">
    <text evidence="1 2">Belongs to the phD/YefM antitoxin family.</text>
</comment>
<evidence type="ECO:0000256" key="1">
    <source>
        <dbReference type="ARBA" id="ARBA00009981"/>
    </source>
</evidence>